<dbReference type="STRING" id="266779.Meso_0609"/>
<feature type="domain" description="SAF" evidence="1">
    <location>
        <begin position="44"/>
        <end position="112"/>
    </location>
</feature>
<dbReference type="InterPro" id="IPR017592">
    <property type="entry name" value="Pilus_assmbl_Flp-typ_CpaB"/>
</dbReference>
<dbReference type="HOGENOM" id="CLU_057068_1_1_5"/>
<accession>Q11KR6</accession>
<dbReference type="AlphaFoldDB" id="Q11KR6"/>
<evidence type="ECO:0000313" key="2">
    <source>
        <dbReference type="EMBL" id="ABG62009.1"/>
    </source>
</evidence>
<gene>
    <name evidence="2" type="ordered locus">Meso_0609</name>
</gene>
<dbReference type="InterPro" id="IPR031571">
    <property type="entry name" value="RcpC_dom"/>
</dbReference>
<proteinExistence type="predicted"/>
<dbReference type="NCBIfam" id="TIGR03177">
    <property type="entry name" value="pilus_cpaB"/>
    <property type="match status" value="1"/>
</dbReference>
<dbReference type="InterPro" id="IPR013974">
    <property type="entry name" value="SAF"/>
</dbReference>
<dbReference type="OrthoDB" id="163768at2"/>
<dbReference type="KEGG" id="mes:Meso_0609"/>
<reference evidence="2" key="1">
    <citation type="submission" date="2006-06" db="EMBL/GenBank/DDBJ databases">
        <title>Complete sequence of chromosome of Chelativorans sp. BNC1.</title>
        <authorList>
            <consortium name="US DOE Joint Genome Institute"/>
            <person name="Copeland A."/>
            <person name="Lucas S."/>
            <person name="Lapidus A."/>
            <person name="Barry K."/>
            <person name="Detter J.C."/>
            <person name="Glavina del Rio T."/>
            <person name="Hammon N."/>
            <person name="Israni S."/>
            <person name="Dalin E."/>
            <person name="Tice H."/>
            <person name="Pitluck S."/>
            <person name="Chertkov O."/>
            <person name="Brettin T."/>
            <person name="Bruce D."/>
            <person name="Han C."/>
            <person name="Tapia R."/>
            <person name="Gilna P."/>
            <person name="Schmutz J."/>
            <person name="Larimer F."/>
            <person name="Land M."/>
            <person name="Hauser L."/>
            <person name="Kyrpides N."/>
            <person name="Mikhailova N."/>
            <person name="Richardson P."/>
        </authorList>
    </citation>
    <scope>NUCLEOTIDE SEQUENCE</scope>
    <source>
        <strain evidence="2">BNC1</strain>
    </source>
</reference>
<dbReference type="eggNOG" id="COG3745">
    <property type="taxonomic scope" value="Bacteria"/>
</dbReference>
<name>Q11KR6_CHESB</name>
<organism evidence="2">
    <name type="scientific">Chelativorans sp. (strain BNC1)</name>
    <dbReference type="NCBI Taxonomy" id="266779"/>
    <lineage>
        <taxon>Bacteria</taxon>
        <taxon>Pseudomonadati</taxon>
        <taxon>Pseudomonadota</taxon>
        <taxon>Alphaproteobacteria</taxon>
        <taxon>Hyphomicrobiales</taxon>
        <taxon>Phyllobacteriaceae</taxon>
        <taxon>Chelativorans</taxon>
    </lineage>
</organism>
<dbReference type="EMBL" id="CP000390">
    <property type="protein sequence ID" value="ABG62009.1"/>
    <property type="molecule type" value="Genomic_DNA"/>
</dbReference>
<protein>
    <submittedName>
        <fullName evidence="2">Putative CpaB2 pilus assembly protein</fullName>
    </submittedName>
</protein>
<dbReference type="Pfam" id="PF08666">
    <property type="entry name" value="SAF"/>
    <property type="match status" value="1"/>
</dbReference>
<sequence precursor="true">MVRILILLFALGSGGIAAWLAMGTAEPTASQPAAAVEQEADPAREVLVAGADLVHGSVLDESHLRWQPWTAGTVPAVFISRAAKPDAPQALKGSLVRGGFVAGEPIREDRLALPGAGFLSGQLPSGKRAIAVRVTAESAAGGFILPNDRVDLIHTSVLSGQSGGEQVSSRTILSNIRVLAVDQNASGESDGEAVVAKTATLEVEPDQIPIVTAAEASGTISLALRAASDEDEPAAAVQAGKHTKKVRIFGGATSRTVEVPSFAHEGS</sequence>
<dbReference type="CDD" id="cd11614">
    <property type="entry name" value="SAF_CpaB_FlgA_like"/>
    <property type="match status" value="1"/>
</dbReference>
<evidence type="ECO:0000259" key="1">
    <source>
        <dbReference type="SMART" id="SM00858"/>
    </source>
</evidence>
<dbReference type="Pfam" id="PF16976">
    <property type="entry name" value="RcpC"/>
    <property type="match status" value="1"/>
</dbReference>
<dbReference type="SMART" id="SM00858">
    <property type="entry name" value="SAF"/>
    <property type="match status" value="1"/>
</dbReference>